<sequence>MTDASTGKVVVNRAMSLDGFIAGPGHTMDWVFEHMTSAMFPEVMAATGAMLIGRGTYEVGKRMSAENTGYEGGAQFVLTHRPPDEPDPAVTFLTCDIEEAVSTARRAAGDKNLEILGADVAAQCLARGLVDEILVYVLPVLLGDGVRFVPPGLDRIDLEPFSTVQSDGVTMLRFHVRKQVPPGPLDGRGPGG</sequence>
<feature type="domain" description="Bacterial bifunctional deaminase-reductase C-terminal" evidence="1">
    <location>
        <begin position="8"/>
        <end position="159"/>
    </location>
</feature>
<name>A0ABW8HDI1_9ACTN</name>
<gene>
    <name evidence="2" type="ORF">ACIQFM_19515</name>
</gene>
<dbReference type="InterPro" id="IPR002734">
    <property type="entry name" value="RibDG_C"/>
</dbReference>
<comment type="caution">
    <text evidence="2">The sequence shown here is derived from an EMBL/GenBank/DDBJ whole genome shotgun (WGS) entry which is preliminary data.</text>
</comment>
<dbReference type="PANTHER" id="PTHR38011:SF12">
    <property type="entry name" value="BIFUNCTIONAL DEAMINASE-REDUCTASE DOMAIN PROTEIN"/>
    <property type="match status" value="1"/>
</dbReference>
<proteinExistence type="predicted"/>
<dbReference type="InterPro" id="IPR024072">
    <property type="entry name" value="DHFR-like_dom_sf"/>
</dbReference>
<dbReference type="Gene3D" id="3.40.430.10">
    <property type="entry name" value="Dihydrofolate Reductase, subunit A"/>
    <property type="match status" value="1"/>
</dbReference>
<accession>A0ABW8HDI1</accession>
<dbReference type="SUPFAM" id="SSF53597">
    <property type="entry name" value="Dihydrofolate reductase-like"/>
    <property type="match status" value="1"/>
</dbReference>
<dbReference type="Proteomes" id="UP001617907">
    <property type="component" value="Unassembled WGS sequence"/>
</dbReference>
<dbReference type="Pfam" id="PF01872">
    <property type="entry name" value="RibD_C"/>
    <property type="match status" value="1"/>
</dbReference>
<protein>
    <submittedName>
        <fullName evidence="2">Dihydrofolate reductase family protein</fullName>
    </submittedName>
</protein>
<keyword evidence="3" id="KW-1185">Reference proteome</keyword>
<dbReference type="EMBL" id="JBIVPC010000010">
    <property type="protein sequence ID" value="MFJ6038434.1"/>
    <property type="molecule type" value="Genomic_DNA"/>
</dbReference>
<evidence type="ECO:0000259" key="1">
    <source>
        <dbReference type="Pfam" id="PF01872"/>
    </source>
</evidence>
<dbReference type="InterPro" id="IPR050765">
    <property type="entry name" value="Riboflavin_Biosynth_HTPR"/>
</dbReference>
<dbReference type="PANTHER" id="PTHR38011">
    <property type="entry name" value="DIHYDROFOLATE REDUCTASE FAMILY PROTEIN (AFU_ORTHOLOGUE AFUA_8G06820)"/>
    <property type="match status" value="1"/>
</dbReference>
<reference evidence="2 3" key="1">
    <citation type="submission" date="2024-10" db="EMBL/GenBank/DDBJ databases">
        <title>The Natural Products Discovery Center: Release of the First 8490 Sequenced Strains for Exploring Actinobacteria Biosynthetic Diversity.</title>
        <authorList>
            <person name="Kalkreuter E."/>
            <person name="Kautsar S.A."/>
            <person name="Yang D."/>
            <person name="Bader C.D."/>
            <person name="Teijaro C.N."/>
            <person name="Fluegel L."/>
            <person name="Davis C.M."/>
            <person name="Simpson J.R."/>
            <person name="Lauterbach L."/>
            <person name="Steele A.D."/>
            <person name="Gui C."/>
            <person name="Meng S."/>
            <person name="Li G."/>
            <person name="Viehrig K."/>
            <person name="Ye F."/>
            <person name="Su P."/>
            <person name="Kiefer A.F."/>
            <person name="Nichols A."/>
            <person name="Cepeda A.J."/>
            <person name="Yan W."/>
            <person name="Fan B."/>
            <person name="Jiang Y."/>
            <person name="Adhikari A."/>
            <person name="Zheng C.-J."/>
            <person name="Schuster L."/>
            <person name="Cowan T.M."/>
            <person name="Smanski M.J."/>
            <person name="Chevrette M.G."/>
            <person name="De Carvalho L.P.S."/>
            <person name="Shen B."/>
        </authorList>
    </citation>
    <scope>NUCLEOTIDE SEQUENCE [LARGE SCALE GENOMIC DNA]</scope>
    <source>
        <strain evidence="2 3">NPDC093086</strain>
    </source>
</reference>
<evidence type="ECO:0000313" key="2">
    <source>
        <dbReference type="EMBL" id="MFJ6038434.1"/>
    </source>
</evidence>
<organism evidence="2 3">
    <name type="scientific">Streptomyces ardesiacus</name>
    <dbReference type="NCBI Taxonomy" id="285564"/>
    <lineage>
        <taxon>Bacteria</taxon>
        <taxon>Bacillati</taxon>
        <taxon>Actinomycetota</taxon>
        <taxon>Actinomycetes</taxon>
        <taxon>Kitasatosporales</taxon>
        <taxon>Streptomycetaceae</taxon>
        <taxon>Streptomyces</taxon>
    </lineage>
</organism>
<evidence type="ECO:0000313" key="3">
    <source>
        <dbReference type="Proteomes" id="UP001617907"/>
    </source>
</evidence>
<dbReference type="RefSeq" id="WP_053639685.1">
    <property type="nucleotide sequence ID" value="NZ_JAJSZE010000001.1"/>
</dbReference>